<dbReference type="Proteomes" id="UP000427373">
    <property type="component" value="Chromosome"/>
</dbReference>
<protein>
    <submittedName>
        <fullName evidence="2 3">PadR family transcriptional regulator</fullName>
    </submittedName>
</protein>
<dbReference type="Pfam" id="PF03551">
    <property type="entry name" value="PadR"/>
    <property type="match status" value="1"/>
</dbReference>
<dbReference type="EMBL" id="JACHFY010000007">
    <property type="protein sequence ID" value="MBB5253837.1"/>
    <property type="molecule type" value="Genomic_DNA"/>
</dbReference>
<dbReference type="InterPro" id="IPR036390">
    <property type="entry name" value="WH_DNA-bd_sf"/>
</dbReference>
<reference evidence="3 4" key="1">
    <citation type="submission" date="2019-10" db="EMBL/GenBank/DDBJ databases">
        <title>Genome Sequences from Six Type Strain Members of the Archaeal Family Sulfolobaceae: Acidianus ambivalens, Acidianus infernus, Metallosphaera prunae, Stygiolobus azoricus, Sulfolobus metallicus, and Sulfurisphaera ohwakuensis.</title>
        <authorList>
            <person name="Counts J.A."/>
            <person name="Kelly R.M."/>
        </authorList>
    </citation>
    <scope>NUCLEOTIDE SEQUENCE [LARGE SCALE GENOMIC DNA]</scope>
    <source>
        <strain evidence="3 4">TA-1</strain>
    </source>
</reference>
<reference evidence="2 5" key="2">
    <citation type="submission" date="2020-08" db="EMBL/GenBank/DDBJ databases">
        <title>Genomic Encyclopedia of Type Strains, Phase IV (KMG-IV): sequencing the most valuable type-strain genomes for metagenomic binning, comparative biology and taxonomic classification.</title>
        <authorList>
            <person name="Goeker M."/>
        </authorList>
    </citation>
    <scope>NUCLEOTIDE SEQUENCE [LARGE SCALE GENOMIC DNA]</scope>
    <source>
        <strain evidence="2 5">DSM 12421</strain>
    </source>
</reference>
<dbReference type="EMBL" id="CP045484">
    <property type="protein sequence ID" value="QGR17490.1"/>
    <property type="molecule type" value="Genomic_DNA"/>
</dbReference>
<proteinExistence type="predicted"/>
<sequence length="135" mass="15781">MSELIAKQKGRLRNLILWLLWQSPRRGIDIIDDIYKMTWGWWKPSPGSVYPLLAKMEEEGVIEKLDDGRYSITQKGIEEIKYLLPSRYSGSVEDAVEELKGILMFFKEVDRNKLHPHKEKILELLKQIQGVIENA</sequence>
<dbReference type="Proteomes" id="UP000582213">
    <property type="component" value="Unassembled WGS sequence"/>
</dbReference>
<dbReference type="SUPFAM" id="SSF46785">
    <property type="entry name" value="Winged helix' DNA-binding domain"/>
    <property type="match status" value="1"/>
</dbReference>
<evidence type="ECO:0000313" key="4">
    <source>
        <dbReference type="Proteomes" id="UP000427373"/>
    </source>
</evidence>
<dbReference type="AlphaFoldDB" id="A0A650CI47"/>
<feature type="domain" description="Transcription regulator PadR N-terminal" evidence="1">
    <location>
        <begin position="16"/>
        <end position="80"/>
    </location>
</feature>
<name>A0A650CI47_SULOH</name>
<dbReference type="Gene3D" id="1.10.10.10">
    <property type="entry name" value="Winged helix-like DNA-binding domain superfamily/Winged helix DNA-binding domain"/>
    <property type="match status" value="1"/>
</dbReference>
<accession>A0A650CI47</accession>
<dbReference type="GeneID" id="42801589"/>
<organism evidence="3 4">
    <name type="scientific">Sulfurisphaera ohwakuensis</name>
    <dbReference type="NCBI Taxonomy" id="69656"/>
    <lineage>
        <taxon>Archaea</taxon>
        <taxon>Thermoproteota</taxon>
        <taxon>Thermoprotei</taxon>
        <taxon>Sulfolobales</taxon>
        <taxon>Sulfolobaceae</taxon>
        <taxon>Sulfurisphaera</taxon>
    </lineage>
</organism>
<gene>
    <name evidence="3" type="ORF">D1869_10060</name>
    <name evidence="2" type="ORF">HNQ62_001608</name>
</gene>
<dbReference type="OrthoDB" id="56053at2157"/>
<dbReference type="RefSeq" id="WP_156014976.1">
    <property type="nucleotide sequence ID" value="NZ_CP045484.1"/>
</dbReference>
<evidence type="ECO:0000313" key="2">
    <source>
        <dbReference type="EMBL" id="MBB5253837.1"/>
    </source>
</evidence>
<evidence type="ECO:0000313" key="3">
    <source>
        <dbReference type="EMBL" id="QGR17490.1"/>
    </source>
</evidence>
<dbReference type="PANTHER" id="PTHR43252:SF5">
    <property type="entry name" value="TRANSCRIPTIONAL REGULATOR, PADR-LIKE FAMILY"/>
    <property type="match status" value="1"/>
</dbReference>
<dbReference type="PANTHER" id="PTHR43252">
    <property type="entry name" value="TRANSCRIPTIONAL REGULATOR YQJI"/>
    <property type="match status" value="1"/>
</dbReference>
<dbReference type="GO" id="GO:0003677">
    <property type="term" value="F:DNA binding"/>
    <property type="evidence" value="ECO:0007669"/>
    <property type="project" value="UniProtKB-KW"/>
</dbReference>
<dbReference type="KEGG" id="soh:D1869_10060"/>
<evidence type="ECO:0000259" key="1">
    <source>
        <dbReference type="Pfam" id="PF03551"/>
    </source>
</evidence>
<keyword evidence="4" id="KW-1185">Reference proteome</keyword>
<dbReference type="InterPro" id="IPR036388">
    <property type="entry name" value="WH-like_DNA-bd_sf"/>
</dbReference>
<dbReference type="InterPro" id="IPR005149">
    <property type="entry name" value="Tscrpt_reg_PadR_N"/>
</dbReference>
<keyword evidence="2" id="KW-0238">DNA-binding</keyword>
<evidence type="ECO:0000313" key="5">
    <source>
        <dbReference type="Proteomes" id="UP000582213"/>
    </source>
</evidence>